<proteinExistence type="predicted"/>
<dbReference type="Proteomes" id="UP001141259">
    <property type="component" value="Unassembled WGS sequence"/>
</dbReference>
<dbReference type="AlphaFoldDB" id="A0A9X2VSN3"/>
<dbReference type="Gene3D" id="1.10.260.40">
    <property type="entry name" value="lambda repressor-like DNA-binding domains"/>
    <property type="match status" value="1"/>
</dbReference>
<reference evidence="1" key="1">
    <citation type="submission" date="2022-08" db="EMBL/GenBank/DDBJ databases">
        <authorList>
            <person name="Tistechok S."/>
            <person name="Samborskyy M."/>
            <person name="Roman I."/>
        </authorList>
    </citation>
    <scope>NUCLEOTIDE SEQUENCE</scope>
    <source>
        <strain evidence="1">DSM 103496</strain>
    </source>
</reference>
<sequence>MAEDFGNALTRAIEASGLSLERIQHHLARRGAQVSVSTLSYWRRGRSRPERPESLRVVKLLEEVLAVDDLLGSLGPKRPRGRWTEQTAERELTLEGIWDVQADGLNELMLKVDHLEPTPVTYLTWRDVMTVGPDGREVEFRSSGVLRADEDGIDRFLAIQRADEEDRSVGTISAQGACRVGRVRTEEEHGFLIAEVLFDRMLRAGDTALVDYRIASNPGGISSVTDRRFLRGARDYVLQVNFHPDAVPVRCYRFRQGTSQDPPTDVRDLWLGTTHSAHLVVHDTGPGIIGIRWEWE</sequence>
<organism evidence="1 2">
    <name type="scientific">Umezawaea endophytica</name>
    <dbReference type="NCBI Taxonomy" id="1654476"/>
    <lineage>
        <taxon>Bacteria</taxon>
        <taxon>Bacillati</taxon>
        <taxon>Actinomycetota</taxon>
        <taxon>Actinomycetes</taxon>
        <taxon>Pseudonocardiales</taxon>
        <taxon>Pseudonocardiaceae</taxon>
        <taxon>Umezawaea</taxon>
    </lineage>
</organism>
<comment type="caution">
    <text evidence="1">The sequence shown here is derived from an EMBL/GenBank/DDBJ whole genome shotgun (WGS) entry which is preliminary data.</text>
</comment>
<gene>
    <name evidence="1" type="ORF">NZH93_32580</name>
</gene>
<protein>
    <submittedName>
        <fullName evidence="1">Helix-turn-helix domain-containing protein</fullName>
    </submittedName>
</protein>
<keyword evidence="2" id="KW-1185">Reference proteome</keyword>
<dbReference type="RefSeq" id="WP_259627103.1">
    <property type="nucleotide sequence ID" value="NZ_JANYMP010000019.1"/>
</dbReference>
<dbReference type="InterPro" id="IPR010982">
    <property type="entry name" value="Lambda_DNA-bd_dom_sf"/>
</dbReference>
<evidence type="ECO:0000313" key="1">
    <source>
        <dbReference type="EMBL" id="MCS7481617.1"/>
    </source>
</evidence>
<name>A0A9X2VSN3_9PSEU</name>
<evidence type="ECO:0000313" key="2">
    <source>
        <dbReference type="Proteomes" id="UP001141259"/>
    </source>
</evidence>
<dbReference type="CDD" id="cd00093">
    <property type="entry name" value="HTH_XRE"/>
    <property type="match status" value="1"/>
</dbReference>
<accession>A0A9X2VSN3</accession>
<dbReference type="InterPro" id="IPR001387">
    <property type="entry name" value="Cro/C1-type_HTH"/>
</dbReference>
<dbReference type="GO" id="GO:0003677">
    <property type="term" value="F:DNA binding"/>
    <property type="evidence" value="ECO:0007669"/>
    <property type="project" value="InterPro"/>
</dbReference>
<dbReference type="EMBL" id="JANYMP010000019">
    <property type="protein sequence ID" value="MCS7481617.1"/>
    <property type="molecule type" value="Genomic_DNA"/>
</dbReference>